<comment type="caution">
    <text evidence="5">The sequence shown here is derived from an EMBL/GenBank/DDBJ whole genome shotgun (WGS) entry which is preliminary data.</text>
</comment>
<keyword evidence="2 3" id="KW-1015">Disulfide bond</keyword>
<dbReference type="InterPro" id="IPR000859">
    <property type="entry name" value="CUB_dom"/>
</dbReference>
<feature type="disulfide bond" evidence="3">
    <location>
        <begin position="142"/>
        <end position="169"/>
    </location>
</feature>
<dbReference type="PANTHER" id="PTHR24251:SF30">
    <property type="entry name" value="MEMBRANE FRIZZLED-RELATED PROTEIN"/>
    <property type="match status" value="1"/>
</dbReference>
<organism evidence="5 6">
    <name type="scientific">Halocaridina rubra</name>
    <name type="common">Hawaiian red shrimp</name>
    <dbReference type="NCBI Taxonomy" id="373956"/>
    <lineage>
        <taxon>Eukaryota</taxon>
        <taxon>Metazoa</taxon>
        <taxon>Ecdysozoa</taxon>
        <taxon>Arthropoda</taxon>
        <taxon>Crustacea</taxon>
        <taxon>Multicrustacea</taxon>
        <taxon>Malacostraca</taxon>
        <taxon>Eumalacostraca</taxon>
        <taxon>Eucarida</taxon>
        <taxon>Decapoda</taxon>
        <taxon>Pleocyemata</taxon>
        <taxon>Caridea</taxon>
        <taxon>Atyoidea</taxon>
        <taxon>Atyidae</taxon>
        <taxon>Halocaridina</taxon>
    </lineage>
</organism>
<evidence type="ECO:0000259" key="4">
    <source>
        <dbReference type="PROSITE" id="PS01180"/>
    </source>
</evidence>
<evidence type="ECO:0000313" key="5">
    <source>
        <dbReference type="EMBL" id="KAK7071194.1"/>
    </source>
</evidence>
<dbReference type="InterPro" id="IPR035914">
    <property type="entry name" value="Sperma_CUB_dom_sf"/>
</dbReference>
<gene>
    <name evidence="5" type="ORF">SK128_026009</name>
</gene>
<evidence type="ECO:0000256" key="2">
    <source>
        <dbReference type="ARBA" id="ARBA00023157"/>
    </source>
</evidence>
<dbReference type="PANTHER" id="PTHR24251">
    <property type="entry name" value="OVOCHYMASE-RELATED"/>
    <property type="match status" value="1"/>
</dbReference>
<proteinExistence type="predicted"/>
<keyword evidence="1" id="KW-0677">Repeat</keyword>
<dbReference type="AlphaFoldDB" id="A0AAN8X330"/>
<evidence type="ECO:0000256" key="3">
    <source>
        <dbReference type="PROSITE-ProRule" id="PRU00059"/>
    </source>
</evidence>
<dbReference type="SUPFAM" id="SSF49854">
    <property type="entry name" value="Spermadhesin, CUB domain"/>
    <property type="match status" value="2"/>
</dbReference>
<dbReference type="SMART" id="SM00042">
    <property type="entry name" value="CUB"/>
    <property type="match status" value="1"/>
</dbReference>
<feature type="domain" description="CUB" evidence="4">
    <location>
        <begin position="142"/>
        <end position="251"/>
    </location>
</feature>
<evidence type="ECO:0000256" key="1">
    <source>
        <dbReference type="ARBA" id="ARBA00022737"/>
    </source>
</evidence>
<sequence length="445" mass="49924">MTDLGFHLNFYGEDICLYVIPISRMLSLCCSLQANTVSRSPFPPYIGDRYSQFYILGKIKVPLYGHQSKTSFTDIRNPSGTLMVVSSGNYSDFMACSWYLIAPLGYHFVFTWSMFDTEACCDKLYDYNFLIAATLPPTTSTCNGHQDIPSTAGTLMVVSSGSYSSSVNCSWRLTAPTNYKITFTWNMFQTEQCCDKVGLKDESTNAWIGGQEFSGSTTPPNLTSTGNVVLVTWYSDYSQNDLGFSLDFNVNLTTSLRKAITLAWIPSHVNIKGNEEADQAAKQVTLRAEIQISLPPGTQQIKYKATKSLLNVLITKHNLCTDIGSPSTWWYNATTDLQQITLPKNLRRSTAVNVYRLRLKYKCTWRIVDDIIRECTFCQVASPHPLLQYILECDSFSEIRWKTGAPATSSEDPNALHVASSIIRLATNNYMNSLLNIISQYPPPR</sequence>
<accession>A0AAN8X330</accession>
<name>A0AAN8X330_HALRR</name>
<dbReference type="Proteomes" id="UP001381693">
    <property type="component" value="Unassembled WGS sequence"/>
</dbReference>
<dbReference type="Pfam" id="PF00431">
    <property type="entry name" value="CUB"/>
    <property type="match status" value="1"/>
</dbReference>
<keyword evidence="6" id="KW-1185">Reference proteome</keyword>
<dbReference type="CDD" id="cd00041">
    <property type="entry name" value="CUB"/>
    <property type="match status" value="1"/>
</dbReference>
<reference evidence="5 6" key="1">
    <citation type="submission" date="2023-11" db="EMBL/GenBank/DDBJ databases">
        <title>Halocaridina rubra genome assembly.</title>
        <authorList>
            <person name="Smith C."/>
        </authorList>
    </citation>
    <scope>NUCLEOTIDE SEQUENCE [LARGE SCALE GENOMIC DNA]</scope>
    <source>
        <strain evidence="5">EP-1</strain>
        <tissue evidence="5">Whole</tissue>
    </source>
</reference>
<dbReference type="SUPFAM" id="SSF53098">
    <property type="entry name" value="Ribonuclease H-like"/>
    <property type="match status" value="1"/>
</dbReference>
<dbReference type="InterPro" id="IPR012337">
    <property type="entry name" value="RNaseH-like_sf"/>
</dbReference>
<protein>
    <recommendedName>
        <fullName evidence="4">CUB domain-containing protein</fullName>
    </recommendedName>
</protein>
<evidence type="ECO:0000313" key="6">
    <source>
        <dbReference type="Proteomes" id="UP001381693"/>
    </source>
</evidence>
<dbReference type="EMBL" id="JAXCGZ010015120">
    <property type="protein sequence ID" value="KAK7071194.1"/>
    <property type="molecule type" value="Genomic_DNA"/>
</dbReference>
<dbReference type="PROSITE" id="PS01180">
    <property type="entry name" value="CUB"/>
    <property type="match status" value="1"/>
</dbReference>
<dbReference type="Gene3D" id="2.60.120.290">
    <property type="entry name" value="Spermadhesin, CUB domain"/>
    <property type="match status" value="1"/>
</dbReference>
<comment type="caution">
    <text evidence="3">Lacks conserved residue(s) required for the propagation of feature annotation.</text>
</comment>